<dbReference type="EMBL" id="JAUSVS010000007">
    <property type="protein sequence ID" value="MDQ0465545.1"/>
    <property type="molecule type" value="Genomic_DNA"/>
</dbReference>
<reference evidence="2 3" key="1">
    <citation type="submission" date="2023-07" db="EMBL/GenBank/DDBJ databases">
        <title>Genomic Encyclopedia of Type Strains, Phase IV (KMG-IV): sequencing the most valuable type-strain genomes for metagenomic binning, comparative biology and taxonomic classification.</title>
        <authorList>
            <person name="Goeker M."/>
        </authorList>
    </citation>
    <scope>NUCLEOTIDE SEQUENCE [LARGE SCALE GENOMIC DNA]</scope>
    <source>
        <strain evidence="2 3">DSM 18695</strain>
    </source>
</reference>
<evidence type="ECO:0000313" key="3">
    <source>
        <dbReference type="Proteomes" id="UP001228905"/>
    </source>
</evidence>
<keyword evidence="1" id="KW-0812">Transmembrane</keyword>
<keyword evidence="1" id="KW-0472">Membrane</keyword>
<organism evidence="2 3">
    <name type="scientific">Caulobacter ginsengisoli</name>
    <dbReference type="NCBI Taxonomy" id="400775"/>
    <lineage>
        <taxon>Bacteria</taxon>
        <taxon>Pseudomonadati</taxon>
        <taxon>Pseudomonadota</taxon>
        <taxon>Alphaproteobacteria</taxon>
        <taxon>Caulobacterales</taxon>
        <taxon>Caulobacteraceae</taxon>
        <taxon>Caulobacter</taxon>
    </lineage>
</organism>
<keyword evidence="3" id="KW-1185">Reference proteome</keyword>
<protein>
    <submittedName>
        <fullName evidence="2">YggT family protein</fullName>
    </submittedName>
</protein>
<name>A0ABU0IU63_9CAUL</name>
<evidence type="ECO:0000256" key="1">
    <source>
        <dbReference type="SAM" id="Phobius"/>
    </source>
</evidence>
<accession>A0ABU0IU63</accession>
<dbReference type="Pfam" id="PF02325">
    <property type="entry name" value="CCB3_YggT"/>
    <property type="match status" value="1"/>
</dbReference>
<comment type="caution">
    <text evidence="2">The sequence shown here is derived from an EMBL/GenBank/DDBJ whole genome shotgun (WGS) entry which is preliminary data.</text>
</comment>
<dbReference type="Proteomes" id="UP001228905">
    <property type="component" value="Unassembled WGS sequence"/>
</dbReference>
<feature type="transmembrane region" description="Helical" evidence="1">
    <location>
        <begin position="15"/>
        <end position="38"/>
    </location>
</feature>
<dbReference type="RefSeq" id="WP_307350963.1">
    <property type="nucleotide sequence ID" value="NZ_JAUSVS010000007.1"/>
</dbReference>
<sequence>MNFILGFVYHVLDGLLLFLVVCMVVYAVISWLVAFEVIRLNSPVAFQIVNFLEAITRPMVRPIQRFMPKLGGVDLSFLVAFLILEGVRRYLLPGGIGALAQLLSR</sequence>
<dbReference type="InterPro" id="IPR003425">
    <property type="entry name" value="CCB3/YggT"/>
</dbReference>
<evidence type="ECO:0000313" key="2">
    <source>
        <dbReference type="EMBL" id="MDQ0465545.1"/>
    </source>
</evidence>
<gene>
    <name evidence="2" type="ORF">QO010_003334</name>
</gene>
<proteinExistence type="predicted"/>
<keyword evidence="1" id="KW-1133">Transmembrane helix</keyword>